<dbReference type="InterPro" id="IPR005151">
    <property type="entry name" value="Tail-specific_protease"/>
</dbReference>
<dbReference type="InterPro" id="IPR029045">
    <property type="entry name" value="ClpP/crotonase-like_dom_sf"/>
</dbReference>
<dbReference type="PANTHER" id="PTHR37049">
    <property type="entry name" value="PEPTIDASE S41 FAMILY PROTEIN"/>
    <property type="match status" value="1"/>
</dbReference>
<name>A0A6G0XQB9_9STRA</name>
<dbReference type="AlphaFoldDB" id="A0A6G0XQB9"/>
<feature type="transmembrane region" description="Helical" evidence="1">
    <location>
        <begin position="20"/>
        <end position="43"/>
    </location>
</feature>
<dbReference type="Proteomes" id="UP000481153">
    <property type="component" value="Unassembled WGS sequence"/>
</dbReference>
<dbReference type="InterPro" id="IPR052766">
    <property type="entry name" value="S41A_metabolite_peptidase"/>
</dbReference>
<proteinExistence type="predicted"/>
<evidence type="ECO:0000256" key="1">
    <source>
        <dbReference type="SAM" id="Phobius"/>
    </source>
</evidence>
<dbReference type="EMBL" id="VJMJ01000025">
    <property type="protein sequence ID" value="KAF0742713.1"/>
    <property type="molecule type" value="Genomic_DNA"/>
</dbReference>
<evidence type="ECO:0000259" key="2">
    <source>
        <dbReference type="Pfam" id="PF03572"/>
    </source>
</evidence>
<dbReference type="VEuPathDB" id="FungiDB:AeMF1_016978"/>
<keyword evidence="4" id="KW-1185">Reference proteome</keyword>
<keyword evidence="1" id="KW-1133">Transmembrane helix</keyword>
<reference evidence="3 4" key="1">
    <citation type="submission" date="2019-07" db="EMBL/GenBank/DDBJ databases">
        <title>Genomics analysis of Aphanomyces spp. identifies a new class of oomycete effector associated with host adaptation.</title>
        <authorList>
            <person name="Gaulin E."/>
        </authorList>
    </citation>
    <scope>NUCLEOTIDE SEQUENCE [LARGE SCALE GENOMIC DNA]</scope>
    <source>
        <strain evidence="3 4">ATCC 201684</strain>
    </source>
</reference>
<comment type="caution">
    <text evidence="3">The sequence shown here is derived from an EMBL/GenBank/DDBJ whole genome shotgun (WGS) entry which is preliminary data.</text>
</comment>
<dbReference type="Pfam" id="PF03572">
    <property type="entry name" value="Peptidase_S41"/>
    <property type="match status" value="1"/>
</dbReference>
<dbReference type="Gene3D" id="3.90.226.10">
    <property type="entry name" value="2-enoyl-CoA Hydratase, Chain A, domain 1"/>
    <property type="match status" value="1"/>
</dbReference>
<evidence type="ECO:0000313" key="3">
    <source>
        <dbReference type="EMBL" id="KAF0742713.1"/>
    </source>
</evidence>
<protein>
    <recommendedName>
        <fullName evidence="2">Tail specific protease domain-containing protein</fullName>
    </recommendedName>
</protein>
<accession>A0A6G0XQB9</accession>
<dbReference type="SUPFAM" id="SSF52096">
    <property type="entry name" value="ClpP/crotonase"/>
    <property type="match status" value="1"/>
</dbReference>
<keyword evidence="1" id="KW-0812">Transmembrane</keyword>
<sequence>MEERAQLLNKDVRRLPSRSLKYVAVAAFGLAGLIGTLFAFAAFHSNSLPSVPSSSASSRKNVCLTSRFLSLGDLKRCVHAIPYNASEKAIVLEHIRRTIPSYAFTEAAKSEHSFGPYTLPPVDLEAEFNAIAAKDFDTDLDLQDAIYGVFRKLQDAHTSYHKPTLYAQFYALLPASLISFQRGDAQIIQMGRPDATEVSIYKTFFSDDGHDFDVVGWDVVAIDGAPALDALRDFANNRVGLLKDSGTRFNLAVSGFGTGRGWFVYRPLSTLELPTESSVEFTLVNPSTNATKVVKYNWIGLNGIATPGRAPETSPIAKLEHLFQRLVRHMLYHDLFEPSPEVSYDDSIDQVGVLKIAAFSSLIDQDESEFLPSFVANVTDALTQFTRANKTTLIIDLTGNGGGDICLGYATIRYLFPFLDIDGPHESVGPHTRASYHLRHSALFDLLATRGAEVLHENPLACGSEFCPTSWYSAKTQRQFLTEEWMTKTNTTSSLLGNVSQPVYFGCGSSYDYFPAPGSNFKGLDRDHVILVSHGYCGSTCSVFSSFLQLHDLAQTVAFGGYANTPQQFFSFPGGQVYNTDAIYNDAGILGVDSNELVPQPLSNISDLYADSSVNFAMLAITPWKEQNDASLPLEYKFVPATYSPLFPHSPYNATAMYTRAFQIVQQRSL</sequence>
<evidence type="ECO:0000313" key="4">
    <source>
        <dbReference type="Proteomes" id="UP000481153"/>
    </source>
</evidence>
<dbReference type="PANTHER" id="PTHR37049:SF4">
    <property type="entry name" value="RHODANESE DOMAIN-CONTAINING PROTEIN"/>
    <property type="match status" value="1"/>
</dbReference>
<dbReference type="GO" id="GO:0006508">
    <property type="term" value="P:proteolysis"/>
    <property type="evidence" value="ECO:0007669"/>
    <property type="project" value="InterPro"/>
</dbReference>
<organism evidence="3 4">
    <name type="scientific">Aphanomyces euteiches</name>
    <dbReference type="NCBI Taxonomy" id="100861"/>
    <lineage>
        <taxon>Eukaryota</taxon>
        <taxon>Sar</taxon>
        <taxon>Stramenopiles</taxon>
        <taxon>Oomycota</taxon>
        <taxon>Saprolegniomycetes</taxon>
        <taxon>Saprolegniales</taxon>
        <taxon>Verrucalvaceae</taxon>
        <taxon>Aphanomyces</taxon>
    </lineage>
</organism>
<feature type="domain" description="Tail specific protease" evidence="2">
    <location>
        <begin position="351"/>
        <end position="432"/>
    </location>
</feature>
<gene>
    <name evidence="3" type="ORF">Ae201684_002413</name>
</gene>
<keyword evidence="1" id="KW-0472">Membrane</keyword>
<dbReference type="GO" id="GO:0008236">
    <property type="term" value="F:serine-type peptidase activity"/>
    <property type="evidence" value="ECO:0007669"/>
    <property type="project" value="InterPro"/>
</dbReference>